<name>A0A372NZ37_9SPHI</name>
<keyword evidence="8" id="KW-1185">Reference proteome</keyword>
<keyword evidence="3" id="KW-0731">Sigma factor</keyword>
<comment type="similarity">
    <text evidence="1">Belongs to the sigma-70 factor family. ECF subfamily.</text>
</comment>
<dbReference type="GO" id="GO:0006352">
    <property type="term" value="P:DNA-templated transcription initiation"/>
    <property type="evidence" value="ECO:0007669"/>
    <property type="project" value="InterPro"/>
</dbReference>
<dbReference type="InterPro" id="IPR013324">
    <property type="entry name" value="RNA_pol_sigma_r3/r4-like"/>
</dbReference>
<dbReference type="SUPFAM" id="SSF88946">
    <property type="entry name" value="Sigma2 domain of RNA polymerase sigma factors"/>
    <property type="match status" value="1"/>
</dbReference>
<evidence type="ECO:0000259" key="5">
    <source>
        <dbReference type="Pfam" id="PF04542"/>
    </source>
</evidence>
<evidence type="ECO:0000256" key="3">
    <source>
        <dbReference type="ARBA" id="ARBA00023082"/>
    </source>
</evidence>
<dbReference type="InterPro" id="IPR013325">
    <property type="entry name" value="RNA_pol_sigma_r2"/>
</dbReference>
<feature type="domain" description="RNA polymerase sigma-70 region 2" evidence="5">
    <location>
        <begin position="26"/>
        <end position="93"/>
    </location>
</feature>
<dbReference type="Pfam" id="PF08281">
    <property type="entry name" value="Sigma70_r4_2"/>
    <property type="match status" value="1"/>
</dbReference>
<proteinExistence type="inferred from homology"/>
<dbReference type="InterPro" id="IPR007627">
    <property type="entry name" value="RNA_pol_sigma70_r2"/>
</dbReference>
<dbReference type="InterPro" id="IPR013249">
    <property type="entry name" value="RNA_pol_sigma70_r4_t2"/>
</dbReference>
<dbReference type="PANTHER" id="PTHR43133">
    <property type="entry name" value="RNA POLYMERASE ECF-TYPE SIGMA FACTO"/>
    <property type="match status" value="1"/>
</dbReference>
<dbReference type="Gene3D" id="1.10.10.10">
    <property type="entry name" value="Winged helix-like DNA-binding domain superfamily/Winged helix DNA-binding domain"/>
    <property type="match status" value="1"/>
</dbReference>
<evidence type="ECO:0000256" key="4">
    <source>
        <dbReference type="ARBA" id="ARBA00023163"/>
    </source>
</evidence>
<dbReference type="Proteomes" id="UP000264217">
    <property type="component" value="Unassembled WGS sequence"/>
</dbReference>
<dbReference type="AlphaFoldDB" id="A0A372NZ37"/>
<dbReference type="EMBL" id="QWDC01000001">
    <property type="protein sequence ID" value="RFZ94929.1"/>
    <property type="molecule type" value="Genomic_DNA"/>
</dbReference>
<organism evidence="7 8">
    <name type="scientific">Mucilaginibacter conchicola</name>
    <dbReference type="NCBI Taxonomy" id="2303333"/>
    <lineage>
        <taxon>Bacteria</taxon>
        <taxon>Pseudomonadati</taxon>
        <taxon>Bacteroidota</taxon>
        <taxon>Sphingobacteriia</taxon>
        <taxon>Sphingobacteriales</taxon>
        <taxon>Sphingobacteriaceae</taxon>
        <taxon>Mucilaginibacter</taxon>
    </lineage>
</organism>
<keyword evidence="4" id="KW-0804">Transcription</keyword>
<feature type="domain" description="RNA polymerase sigma factor 70 region 4 type 2" evidence="6">
    <location>
        <begin position="119"/>
        <end position="170"/>
    </location>
</feature>
<evidence type="ECO:0000256" key="2">
    <source>
        <dbReference type="ARBA" id="ARBA00023015"/>
    </source>
</evidence>
<dbReference type="Gene3D" id="1.10.1740.10">
    <property type="match status" value="1"/>
</dbReference>
<evidence type="ECO:0000256" key="1">
    <source>
        <dbReference type="ARBA" id="ARBA00010641"/>
    </source>
</evidence>
<dbReference type="InterPro" id="IPR039425">
    <property type="entry name" value="RNA_pol_sigma-70-like"/>
</dbReference>
<dbReference type="Pfam" id="PF04542">
    <property type="entry name" value="Sigma70_r2"/>
    <property type="match status" value="1"/>
</dbReference>
<keyword evidence="2" id="KW-0805">Transcription regulation</keyword>
<gene>
    <name evidence="7" type="ORF">D0C36_05205</name>
</gene>
<dbReference type="SUPFAM" id="SSF88659">
    <property type="entry name" value="Sigma3 and sigma4 domains of RNA polymerase sigma factors"/>
    <property type="match status" value="1"/>
</dbReference>
<accession>A0A372NZ37</accession>
<reference evidence="7 8" key="1">
    <citation type="submission" date="2018-08" db="EMBL/GenBank/DDBJ databases">
        <title>Mucilaginibacter sp. MYSH2.</title>
        <authorList>
            <person name="Seo T."/>
        </authorList>
    </citation>
    <scope>NUCLEOTIDE SEQUENCE [LARGE SCALE GENOMIC DNA]</scope>
    <source>
        <strain evidence="7 8">MYSH2</strain>
    </source>
</reference>
<protein>
    <submittedName>
        <fullName evidence="7">RNA polymerase sigma factor</fullName>
    </submittedName>
</protein>
<evidence type="ECO:0000259" key="6">
    <source>
        <dbReference type="Pfam" id="PF08281"/>
    </source>
</evidence>
<dbReference type="PANTHER" id="PTHR43133:SF46">
    <property type="entry name" value="RNA POLYMERASE SIGMA-70 FACTOR ECF SUBFAMILY"/>
    <property type="match status" value="1"/>
</dbReference>
<dbReference type="NCBIfam" id="TIGR02937">
    <property type="entry name" value="sigma70-ECF"/>
    <property type="match status" value="1"/>
</dbReference>
<sequence>MAQIITPLETLLAGCRKQDRRAQETLYNQYAKKLFGVCRHYCRDTADAEDVLQEGFVMIFRNIAQYNEQGSFEGWMRRIMVNTSISKYRKAKRQPQYCELDTDYHHPAAPLHDVYGEAYLQHLINRLPGNYRMPFTLFAIEGYSHQEISEQLGISQLLSRTNTSRARAMLRKHLEEQTAMLRMA</sequence>
<dbReference type="RefSeq" id="WP_117390488.1">
    <property type="nucleotide sequence ID" value="NZ_QWDC01000001.1"/>
</dbReference>
<evidence type="ECO:0000313" key="7">
    <source>
        <dbReference type="EMBL" id="RFZ94929.1"/>
    </source>
</evidence>
<comment type="caution">
    <text evidence="7">The sequence shown here is derived from an EMBL/GenBank/DDBJ whole genome shotgun (WGS) entry which is preliminary data.</text>
</comment>
<dbReference type="InterPro" id="IPR036388">
    <property type="entry name" value="WH-like_DNA-bd_sf"/>
</dbReference>
<dbReference type="InterPro" id="IPR014284">
    <property type="entry name" value="RNA_pol_sigma-70_dom"/>
</dbReference>
<dbReference type="GO" id="GO:0003677">
    <property type="term" value="F:DNA binding"/>
    <property type="evidence" value="ECO:0007669"/>
    <property type="project" value="InterPro"/>
</dbReference>
<dbReference type="OrthoDB" id="1491902at2"/>
<evidence type="ECO:0000313" key="8">
    <source>
        <dbReference type="Proteomes" id="UP000264217"/>
    </source>
</evidence>
<dbReference type="GO" id="GO:0016987">
    <property type="term" value="F:sigma factor activity"/>
    <property type="evidence" value="ECO:0007669"/>
    <property type="project" value="UniProtKB-KW"/>
</dbReference>